<sequence>MEIYYFTYTGTSKDIADHLGKKFKIKPREIKTYKLPYFIWLILSFIPYLPFKANFEPPSSDKIILCFPKWTFNCPPVTYFLKKFKNKHFNTLVMIISYRGWGEKFYYRLYYKLASKIAQEIKIIFIKKKLWDSGFYKEIKI</sequence>
<dbReference type="EMBL" id="DSZN01000010">
    <property type="protein sequence ID" value="HGQ84926.1"/>
    <property type="molecule type" value="Genomic_DNA"/>
</dbReference>
<organism evidence="1">
    <name type="scientific">Thermodesulfobacterium geofontis</name>
    <dbReference type="NCBI Taxonomy" id="1295609"/>
    <lineage>
        <taxon>Bacteria</taxon>
        <taxon>Pseudomonadati</taxon>
        <taxon>Thermodesulfobacteriota</taxon>
        <taxon>Thermodesulfobacteria</taxon>
        <taxon>Thermodesulfobacteriales</taxon>
        <taxon>Thermodesulfobacteriaceae</taxon>
        <taxon>Thermodesulfobacterium</taxon>
    </lineage>
</organism>
<dbReference type="InterPro" id="IPR029039">
    <property type="entry name" value="Flavoprotein-like_sf"/>
</dbReference>
<reference evidence="1" key="1">
    <citation type="journal article" date="2020" name="mSystems">
        <title>Genome- and Community-Level Interaction Insights into Carbon Utilization and Element Cycling Functions of Hydrothermarchaeota in Hydrothermal Sediment.</title>
        <authorList>
            <person name="Zhou Z."/>
            <person name="Liu Y."/>
            <person name="Xu W."/>
            <person name="Pan J."/>
            <person name="Luo Z.H."/>
            <person name="Li M."/>
        </authorList>
    </citation>
    <scope>NUCLEOTIDE SEQUENCE [LARGE SCALE GENOMIC DNA]</scope>
    <source>
        <strain evidence="1">SpSt-6</strain>
    </source>
</reference>
<comment type="caution">
    <text evidence="1">The sequence shown here is derived from an EMBL/GenBank/DDBJ whole genome shotgun (WGS) entry which is preliminary data.</text>
</comment>
<dbReference type="SUPFAM" id="SSF52218">
    <property type="entry name" value="Flavoproteins"/>
    <property type="match status" value="1"/>
</dbReference>
<protein>
    <recommendedName>
        <fullName evidence="2">Flavodoxin-like domain-containing protein</fullName>
    </recommendedName>
</protein>
<dbReference type="Gene3D" id="3.40.50.360">
    <property type="match status" value="1"/>
</dbReference>
<name>A0A7C4NUG0_9BACT</name>
<evidence type="ECO:0000313" key="1">
    <source>
        <dbReference type="EMBL" id="HGQ84926.1"/>
    </source>
</evidence>
<accession>A0A7C4NUG0</accession>
<evidence type="ECO:0008006" key="2">
    <source>
        <dbReference type="Google" id="ProtNLM"/>
    </source>
</evidence>
<gene>
    <name evidence="1" type="ORF">ENT66_00570</name>
</gene>
<proteinExistence type="predicted"/>
<dbReference type="AlphaFoldDB" id="A0A7C4NUG0"/>